<sequence>MQPAIRGFLLLAGAGVAGTLGVVLGDRQLERRTAEIEAALQSEHATQPAIVASRDLTAGDRLESGNVSLREIPLTYLPTTSLVEADWSSYADAELRESVAAGRPITPSQLRRDESVRLAELLETGDRAISLPLMGASSLSGFLYPADRIDLMLTYRDEGSRRTVPLLNDIPVLAVGSDLLETTQATAVSDRDITLAVSPIEAATITQAQAMGEIAVALRGELDDLPVDDFLIDAQHLQLTQKQAPAQQNTVEVIVGDRQ</sequence>
<dbReference type="Proteomes" id="UP000017881">
    <property type="component" value="Chromosome"/>
</dbReference>
<dbReference type="EMBL" id="CP005963">
    <property type="protein sequence ID" value="AGM40826.1"/>
    <property type="molecule type" value="Genomic_DNA"/>
</dbReference>
<dbReference type="KEGG" id="ssal:SPISAL_03660"/>
<dbReference type="Pfam" id="PF08666">
    <property type="entry name" value="SAF"/>
    <property type="match status" value="1"/>
</dbReference>
<evidence type="ECO:0000313" key="3">
    <source>
        <dbReference type="Proteomes" id="UP000017881"/>
    </source>
</evidence>
<dbReference type="HOGENOM" id="CLU_057068_2_0_6"/>
<dbReference type="InterPro" id="IPR031571">
    <property type="entry name" value="RcpC_dom"/>
</dbReference>
<feature type="domain" description="SAF" evidence="1">
    <location>
        <begin position="47"/>
        <end position="111"/>
    </location>
</feature>
<keyword evidence="3" id="KW-1185">Reference proteome</keyword>
<reference evidence="2 3" key="1">
    <citation type="journal article" date="2013" name="Genome Announc.">
        <title>Draft Genome of Spiribacter salinus M19-40, an Abundant Gammaproteobacterium in Aquatic Hypersaline Environments.</title>
        <authorList>
            <person name="Leon M.J."/>
            <person name="Ghai R."/>
            <person name="Fernandez A.B."/>
            <person name="Sanchez-Porro C."/>
            <person name="Rodriguez-Valera F."/>
            <person name="Ventosa A."/>
        </authorList>
    </citation>
    <scope>NUCLEOTIDE SEQUENCE [LARGE SCALE GENOMIC DNA]</scope>
    <source>
        <strain evidence="2 3">M19-40</strain>
    </source>
</reference>
<dbReference type="InterPro" id="IPR013974">
    <property type="entry name" value="SAF"/>
</dbReference>
<proteinExistence type="predicted"/>
<name>R4VEZ2_9GAMM</name>
<evidence type="ECO:0000313" key="2">
    <source>
        <dbReference type="EMBL" id="AGM40826.1"/>
    </source>
</evidence>
<accession>R4VEZ2</accession>
<dbReference type="SMART" id="SM00858">
    <property type="entry name" value="SAF"/>
    <property type="match status" value="1"/>
</dbReference>
<gene>
    <name evidence="2" type="ORF">SPISAL_03660</name>
</gene>
<dbReference type="Pfam" id="PF16976">
    <property type="entry name" value="RcpC"/>
    <property type="match status" value="1"/>
</dbReference>
<protein>
    <submittedName>
        <fullName evidence="2">Flp pilus assembly protein</fullName>
    </submittedName>
</protein>
<dbReference type="RefSeq" id="WP_016353133.1">
    <property type="nucleotide sequence ID" value="NC_021291.1"/>
</dbReference>
<dbReference type="InterPro" id="IPR017592">
    <property type="entry name" value="Pilus_assmbl_Flp-typ_CpaB"/>
</dbReference>
<dbReference type="CDD" id="cd11614">
    <property type="entry name" value="SAF_CpaB_FlgA_like"/>
    <property type="match status" value="1"/>
</dbReference>
<dbReference type="AlphaFoldDB" id="R4VEZ2"/>
<organism evidence="2 3">
    <name type="scientific">Spiribacter salinus M19-40</name>
    <dbReference type="NCBI Taxonomy" id="1260251"/>
    <lineage>
        <taxon>Bacteria</taxon>
        <taxon>Pseudomonadati</taxon>
        <taxon>Pseudomonadota</taxon>
        <taxon>Gammaproteobacteria</taxon>
        <taxon>Chromatiales</taxon>
        <taxon>Ectothiorhodospiraceae</taxon>
        <taxon>Spiribacter</taxon>
    </lineage>
</organism>
<dbReference type="eggNOG" id="COG3745">
    <property type="taxonomic scope" value="Bacteria"/>
</dbReference>
<dbReference type="NCBIfam" id="TIGR03177">
    <property type="entry name" value="pilus_cpaB"/>
    <property type="match status" value="1"/>
</dbReference>
<dbReference type="OrthoDB" id="2037472at2"/>
<evidence type="ECO:0000259" key="1">
    <source>
        <dbReference type="SMART" id="SM00858"/>
    </source>
</evidence>